<feature type="domain" description="SPOR" evidence="2">
    <location>
        <begin position="87"/>
        <end position="163"/>
    </location>
</feature>
<dbReference type="InterPro" id="IPR007730">
    <property type="entry name" value="SPOR-like_dom"/>
</dbReference>
<name>A0A9E2L780_9BACT</name>
<dbReference type="AlphaFoldDB" id="A0A9E2L780"/>
<dbReference type="Gene3D" id="3.30.70.1070">
    <property type="entry name" value="Sporulation related repeat"/>
    <property type="match status" value="1"/>
</dbReference>
<gene>
    <name evidence="3" type="ORF">H9789_10940</name>
</gene>
<accession>A0A9E2L780</accession>
<proteinExistence type="predicted"/>
<dbReference type="SUPFAM" id="SSF110997">
    <property type="entry name" value="Sporulation related repeat"/>
    <property type="match status" value="1"/>
</dbReference>
<evidence type="ECO:0000313" key="4">
    <source>
        <dbReference type="Proteomes" id="UP000823865"/>
    </source>
</evidence>
<dbReference type="GO" id="GO:0042834">
    <property type="term" value="F:peptidoglycan binding"/>
    <property type="evidence" value="ECO:0007669"/>
    <property type="project" value="InterPro"/>
</dbReference>
<dbReference type="EMBL" id="JAHLFU010000222">
    <property type="protein sequence ID" value="MBU3854306.1"/>
    <property type="molecule type" value="Genomic_DNA"/>
</dbReference>
<protein>
    <submittedName>
        <fullName evidence="3">SPOR domain-containing protein</fullName>
    </submittedName>
</protein>
<reference evidence="3" key="2">
    <citation type="submission" date="2021-04" db="EMBL/GenBank/DDBJ databases">
        <authorList>
            <person name="Gilroy R."/>
        </authorList>
    </citation>
    <scope>NUCLEOTIDE SEQUENCE</scope>
    <source>
        <strain evidence="3">G3-2149</strain>
    </source>
</reference>
<dbReference type="PROSITE" id="PS51257">
    <property type="entry name" value="PROKAR_LIPOPROTEIN"/>
    <property type="match status" value="1"/>
</dbReference>
<dbReference type="InterPro" id="IPR036680">
    <property type="entry name" value="SPOR-like_sf"/>
</dbReference>
<dbReference type="PROSITE" id="PS51724">
    <property type="entry name" value="SPOR"/>
    <property type="match status" value="1"/>
</dbReference>
<comment type="caution">
    <text evidence="3">The sequence shown here is derived from an EMBL/GenBank/DDBJ whole genome shotgun (WGS) entry which is preliminary data.</text>
</comment>
<evidence type="ECO:0000259" key="2">
    <source>
        <dbReference type="PROSITE" id="PS51724"/>
    </source>
</evidence>
<keyword evidence="1" id="KW-0732">Signal</keyword>
<sequence length="164" mass="17600">MKKVLLLGVGLSLAFAMTSCKSQESAYKKAYEKAKQQQQAAIDNSAQQNTAVEVTPVTPVTQPTTTTTTVDVSNVPVRQENVTVVSGSGLNAYSVVCGSFGNKDNAERLQATLKNAGYAAQIAFNPGNSMYRVVATTFADKHSAVASRDKLRATYPDAWLLYKN</sequence>
<feature type="chain" id="PRO_5038651379" evidence="1">
    <location>
        <begin position="23"/>
        <end position="164"/>
    </location>
</feature>
<feature type="signal peptide" evidence="1">
    <location>
        <begin position="1"/>
        <end position="22"/>
    </location>
</feature>
<dbReference type="Proteomes" id="UP000823865">
    <property type="component" value="Unassembled WGS sequence"/>
</dbReference>
<dbReference type="Pfam" id="PF05036">
    <property type="entry name" value="SPOR"/>
    <property type="match status" value="1"/>
</dbReference>
<evidence type="ECO:0000256" key="1">
    <source>
        <dbReference type="SAM" id="SignalP"/>
    </source>
</evidence>
<reference evidence="3" key="1">
    <citation type="journal article" date="2021" name="PeerJ">
        <title>Extensive microbial diversity within the chicken gut microbiome revealed by metagenomics and culture.</title>
        <authorList>
            <person name="Gilroy R."/>
            <person name="Ravi A."/>
            <person name="Getino M."/>
            <person name="Pursley I."/>
            <person name="Horton D.L."/>
            <person name="Alikhan N.F."/>
            <person name="Baker D."/>
            <person name="Gharbi K."/>
            <person name="Hall N."/>
            <person name="Watson M."/>
            <person name="Adriaenssens E.M."/>
            <person name="Foster-Nyarko E."/>
            <person name="Jarju S."/>
            <person name="Secka A."/>
            <person name="Antonio M."/>
            <person name="Oren A."/>
            <person name="Chaudhuri R.R."/>
            <person name="La Ragione R."/>
            <person name="Hildebrand F."/>
            <person name="Pallen M.J."/>
        </authorList>
    </citation>
    <scope>NUCLEOTIDE SEQUENCE</scope>
    <source>
        <strain evidence="3">G3-2149</strain>
    </source>
</reference>
<organism evidence="3 4">
    <name type="scientific">Candidatus Paraprevotella stercoravium</name>
    <dbReference type="NCBI Taxonomy" id="2838725"/>
    <lineage>
        <taxon>Bacteria</taxon>
        <taxon>Pseudomonadati</taxon>
        <taxon>Bacteroidota</taxon>
        <taxon>Bacteroidia</taxon>
        <taxon>Bacteroidales</taxon>
        <taxon>Prevotellaceae</taxon>
        <taxon>Paraprevotella</taxon>
    </lineage>
</organism>
<evidence type="ECO:0000313" key="3">
    <source>
        <dbReference type="EMBL" id="MBU3854306.1"/>
    </source>
</evidence>